<dbReference type="OrthoDB" id="9941368at2"/>
<organism evidence="3 4">
    <name type="scientific">Neolewinella aurantiaca</name>
    <dbReference type="NCBI Taxonomy" id="2602767"/>
    <lineage>
        <taxon>Bacteria</taxon>
        <taxon>Pseudomonadati</taxon>
        <taxon>Bacteroidota</taxon>
        <taxon>Saprospiria</taxon>
        <taxon>Saprospirales</taxon>
        <taxon>Lewinellaceae</taxon>
        <taxon>Neolewinella</taxon>
    </lineage>
</organism>
<dbReference type="EMBL" id="VOXD01000003">
    <property type="protein sequence ID" value="TXF91152.1"/>
    <property type="molecule type" value="Genomic_DNA"/>
</dbReference>
<keyword evidence="1" id="KW-0812">Transmembrane</keyword>
<accession>A0A5C7FIZ5</accession>
<keyword evidence="1" id="KW-1133">Transmembrane helix</keyword>
<gene>
    <name evidence="3" type="ORF">FUA23_02680</name>
</gene>
<dbReference type="Pfam" id="PF13239">
    <property type="entry name" value="2TM"/>
    <property type="match status" value="1"/>
</dbReference>
<dbReference type="RefSeq" id="WP_147929171.1">
    <property type="nucleotide sequence ID" value="NZ_VOXD01000003.1"/>
</dbReference>
<feature type="transmembrane region" description="Helical" evidence="1">
    <location>
        <begin position="17"/>
        <end position="39"/>
    </location>
</feature>
<dbReference type="InterPro" id="IPR025698">
    <property type="entry name" value="2TM_dom"/>
</dbReference>
<keyword evidence="1" id="KW-0472">Membrane</keyword>
<protein>
    <recommendedName>
        <fullName evidence="2">2TM domain-containing protein</fullName>
    </recommendedName>
</protein>
<sequence>MEPELREEAEKRVKAKVAFYQTALIFSGVIVVLLMLSFYLPGAAIWLRLPIPILLVVLGVVFLSAFGLPVNGKFTDNWREDEVAKEIDKLRRRRKVQLPPMEDLSETEILELKELERLQNKWDDGEGGYV</sequence>
<reference evidence="3 4" key="1">
    <citation type="submission" date="2019-08" db="EMBL/GenBank/DDBJ databases">
        <title>Lewinella sp. strain SSH13 Genome sequencing and assembly.</title>
        <authorList>
            <person name="Kim I."/>
        </authorList>
    </citation>
    <scope>NUCLEOTIDE SEQUENCE [LARGE SCALE GENOMIC DNA]</scope>
    <source>
        <strain evidence="3 4">SSH13</strain>
    </source>
</reference>
<evidence type="ECO:0000259" key="2">
    <source>
        <dbReference type="Pfam" id="PF13239"/>
    </source>
</evidence>
<evidence type="ECO:0000313" key="4">
    <source>
        <dbReference type="Proteomes" id="UP000321907"/>
    </source>
</evidence>
<feature type="transmembrane region" description="Helical" evidence="1">
    <location>
        <begin position="45"/>
        <end position="70"/>
    </location>
</feature>
<keyword evidence="4" id="KW-1185">Reference proteome</keyword>
<dbReference type="Proteomes" id="UP000321907">
    <property type="component" value="Unassembled WGS sequence"/>
</dbReference>
<dbReference type="AlphaFoldDB" id="A0A5C7FIZ5"/>
<name>A0A5C7FIZ5_9BACT</name>
<proteinExistence type="predicted"/>
<evidence type="ECO:0000313" key="3">
    <source>
        <dbReference type="EMBL" id="TXF91152.1"/>
    </source>
</evidence>
<evidence type="ECO:0000256" key="1">
    <source>
        <dbReference type="SAM" id="Phobius"/>
    </source>
</evidence>
<comment type="caution">
    <text evidence="3">The sequence shown here is derived from an EMBL/GenBank/DDBJ whole genome shotgun (WGS) entry which is preliminary data.</text>
</comment>
<feature type="domain" description="2TM" evidence="2">
    <location>
        <begin position="7"/>
        <end position="87"/>
    </location>
</feature>